<keyword evidence="4" id="KW-1185">Reference proteome</keyword>
<dbReference type="SUPFAM" id="SSF52499">
    <property type="entry name" value="Isochorismatase-like hydrolases"/>
    <property type="match status" value="1"/>
</dbReference>
<evidence type="ECO:0000313" key="3">
    <source>
        <dbReference type="EMBL" id="MBO1321787.1"/>
    </source>
</evidence>
<comment type="caution">
    <text evidence="3">The sequence shown here is derived from an EMBL/GenBank/DDBJ whole genome shotgun (WGS) entry which is preliminary data.</text>
</comment>
<dbReference type="EMBL" id="JAFREP010000027">
    <property type="protein sequence ID" value="MBO1321787.1"/>
    <property type="molecule type" value="Genomic_DNA"/>
</dbReference>
<reference evidence="3" key="1">
    <citation type="submission" date="2021-03" db="EMBL/GenBank/DDBJ databases">
        <authorList>
            <person name="Wang G."/>
        </authorList>
    </citation>
    <scope>NUCLEOTIDE SEQUENCE</scope>
    <source>
        <strain evidence="3">KCTC 12899</strain>
    </source>
</reference>
<dbReference type="CDD" id="cd01014">
    <property type="entry name" value="nicotinamidase_related"/>
    <property type="match status" value="1"/>
</dbReference>
<gene>
    <name evidence="3" type="ORF">J3U88_25130</name>
</gene>
<evidence type="ECO:0000259" key="2">
    <source>
        <dbReference type="Pfam" id="PF00857"/>
    </source>
</evidence>
<proteinExistence type="predicted"/>
<keyword evidence="1 3" id="KW-0378">Hydrolase</keyword>
<dbReference type="GO" id="GO:0016787">
    <property type="term" value="F:hydrolase activity"/>
    <property type="evidence" value="ECO:0007669"/>
    <property type="project" value="UniProtKB-KW"/>
</dbReference>
<dbReference type="PANTHER" id="PTHR43540">
    <property type="entry name" value="PEROXYUREIDOACRYLATE/UREIDOACRYLATE AMIDOHYDROLASE-RELATED"/>
    <property type="match status" value="1"/>
</dbReference>
<dbReference type="RefSeq" id="WP_207861759.1">
    <property type="nucleotide sequence ID" value="NZ_JAFREP010000027.1"/>
</dbReference>
<organism evidence="3 4">
    <name type="scientific">Acanthopleuribacter pedis</name>
    <dbReference type="NCBI Taxonomy" id="442870"/>
    <lineage>
        <taxon>Bacteria</taxon>
        <taxon>Pseudomonadati</taxon>
        <taxon>Acidobacteriota</taxon>
        <taxon>Holophagae</taxon>
        <taxon>Acanthopleuribacterales</taxon>
        <taxon>Acanthopleuribacteraceae</taxon>
        <taxon>Acanthopleuribacter</taxon>
    </lineage>
</organism>
<dbReference type="Gene3D" id="3.40.50.850">
    <property type="entry name" value="Isochorismatase-like"/>
    <property type="match status" value="1"/>
</dbReference>
<dbReference type="InterPro" id="IPR036380">
    <property type="entry name" value="Isochorismatase-like_sf"/>
</dbReference>
<name>A0A8J7Q734_9BACT</name>
<evidence type="ECO:0000313" key="4">
    <source>
        <dbReference type="Proteomes" id="UP000664417"/>
    </source>
</evidence>
<sequence>MDRRALVLIDVQQGFEEPFWGPRNNPDAEANMQRILAHWREQGWPVFHVKHNSLSPKSPLHPDKPGNAFLPAVAPLPGEPVFEKTVNSGFIGTDLEARLKEAGITRLVIVGLTTDHCVSTTTRMAANLGFSVELVSDATATFDKTDHRGVYIPAETLHNVHLASLHEEFCIVKTTEQILG</sequence>
<dbReference type="Proteomes" id="UP000664417">
    <property type="component" value="Unassembled WGS sequence"/>
</dbReference>
<dbReference type="InterPro" id="IPR050272">
    <property type="entry name" value="Isochorismatase-like_hydrls"/>
</dbReference>
<feature type="domain" description="Isochorismatase-like" evidence="2">
    <location>
        <begin position="5"/>
        <end position="149"/>
    </location>
</feature>
<protein>
    <submittedName>
        <fullName evidence="3">Cysteine hydrolase</fullName>
    </submittedName>
</protein>
<dbReference type="PANTHER" id="PTHR43540:SF1">
    <property type="entry name" value="ISOCHORISMATASE HYDROLASE"/>
    <property type="match status" value="1"/>
</dbReference>
<dbReference type="InterPro" id="IPR000868">
    <property type="entry name" value="Isochorismatase-like_dom"/>
</dbReference>
<dbReference type="Pfam" id="PF00857">
    <property type="entry name" value="Isochorismatase"/>
    <property type="match status" value="1"/>
</dbReference>
<accession>A0A8J7Q734</accession>
<evidence type="ECO:0000256" key="1">
    <source>
        <dbReference type="ARBA" id="ARBA00022801"/>
    </source>
</evidence>
<dbReference type="AlphaFoldDB" id="A0A8J7Q734"/>